<evidence type="ECO:0000256" key="1">
    <source>
        <dbReference type="SAM" id="MobiDB-lite"/>
    </source>
</evidence>
<dbReference type="AlphaFoldDB" id="A0A845GCN6"/>
<keyword evidence="2" id="KW-0812">Transmembrane</keyword>
<reference evidence="3" key="1">
    <citation type="submission" date="2019-12" db="EMBL/GenBank/DDBJ databases">
        <title>Novel species isolated from a subtropical stream in China.</title>
        <authorList>
            <person name="Lu H."/>
        </authorList>
    </citation>
    <scope>NUCLEOTIDE SEQUENCE [LARGE SCALE GENOMIC DNA]</scope>
    <source>
        <strain evidence="3">FT81W</strain>
    </source>
</reference>
<feature type="transmembrane region" description="Helical" evidence="2">
    <location>
        <begin position="12"/>
        <end position="29"/>
    </location>
</feature>
<evidence type="ECO:0000313" key="3">
    <source>
        <dbReference type="EMBL" id="MYM92373.1"/>
    </source>
</evidence>
<evidence type="ECO:0000256" key="2">
    <source>
        <dbReference type="SAM" id="Phobius"/>
    </source>
</evidence>
<keyword evidence="2" id="KW-1133">Transmembrane helix</keyword>
<gene>
    <name evidence="3" type="ORF">GTP90_00695</name>
</gene>
<feature type="transmembrane region" description="Helical" evidence="2">
    <location>
        <begin position="41"/>
        <end position="63"/>
    </location>
</feature>
<dbReference type="Proteomes" id="UP000447355">
    <property type="component" value="Unassembled WGS sequence"/>
</dbReference>
<keyword evidence="2" id="KW-0472">Membrane</keyword>
<dbReference type="EMBL" id="WWCX01000001">
    <property type="protein sequence ID" value="MYM92373.1"/>
    <property type="molecule type" value="Genomic_DNA"/>
</dbReference>
<dbReference type="RefSeq" id="WP_161081645.1">
    <property type="nucleotide sequence ID" value="NZ_WWCX01000001.1"/>
</dbReference>
<protein>
    <submittedName>
        <fullName evidence="3">Uncharacterized protein</fullName>
    </submittedName>
</protein>
<name>A0A845GCN6_9BURK</name>
<proteinExistence type="predicted"/>
<accession>A0A845GCN6</accession>
<feature type="region of interest" description="Disordered" evidence="1">
    <location>
        <begin position="103"/>
        <end position="128"/>
    </location>
</feature>
<organism evidence="3 4">
    <name type="scientific">Duganella vulcania</name>
    <dbReference type="NCBI Taxonomy" id="2692166"/>
    <lineage>
        <taxon>Bacteria</taxon>
        <taxon>Pseudomonadati</taxon>
        <taxon>Pseudomonadota</taxon>
        <taxon>Betaproteobacteria</taxon>
        <taxon>Burkholderiales</taxon>
        <taxon>Oxalobacteraceae</taxon>
        <taxon>Telluria group</taxon>
        <taxon>Duganella</taxon>
    </lineage>
</organism>
<evidence type="ECO:0000313" key="4">
    <source>
        <dbReference type="Proteomes" id="UP000447355"/>
    </source>
</evidence>
<comment type="caution">
    <text evidence="3">The sequence shown here is derived from an EMBL/GenBank/DDBJ whole genome shotgun (WGS) entry which is preliminary data.</text>
</comment>
<sequence length="128" mass="13677">MGHLSDFANLVFVWLCVGAVQVVSAFWFARLRGRGGSMRRALLTLLTSALFIAFSLSMLWFPLVAAPCLLLSGWLTFASMALSMSAVQTGFAESGYAALSLDVPPARHGSNDREHGEAATNDSQAASH</sequence>